<dbReference type="RefSeq" id="WP_186866304.1">
    <property type="nucleotide sequence ID" value="NZ_JACOPH010000002.1"/>
</dbReference>
<feature type="domain" description="DUF1540" evidence="1">
    <location>
        <begin position="5"/>
        <end position="42"/>
    </location>
</feature>
<protein>
    <submittedName>
        <fullName evidence="2">DUF1540 domain-containing protein</fullName>
    </submittedName>
</protein>
<evidence type="ECO:0000313" key="3">
    <source>
        <dbReference type="Proteomes" id="UP000606720"/>
    </source>
</evidence>
<dbReference type="AlphaFoldDB" id="A0A923RS80"/>
<reference evidence="2" key="1">
    <citation type="submission" date="2020-08" db="EMBL/GenBank/DDBJ databases">
        <title>Genome public.</title>
        <authorList>
            <person name="Liu C."/>
            <person name="Sun Q."/>
        </authorList>
    </citation>
    <scope>NUCLEOTIDE SEQUENCE</scope>
    <source>
        <strain evidence="2">BX1005</strain>
    </source>
</reference>
<dbReference type="Proteomes" id="UP000606720">
    <property type="component" value="Unassembled WGS sequence"/>
</dbReference>
<accession>A0A923RS80</accession>
<dbReference type="EMBL" id="JACOPH010000002">
    <property type="protein sequence ID" value="MBC5713347.1"/>
    <property type="molecule type" value="Genomic_DNA"/>
</dbReference>
<keyword evidence="3" id="KW-1185">Reference proteome</keyword>
<evidence type="ECO:0000313" key="2">
    <source>
        <dbReference type="EMBL" id="MBC5713347.1"/>
    </source>
</evidence>
<proteinExistence type="predicted"/>
<organism evidence="2 3">
    <name type="scientific">Roseburia zhanii</name>
    <dbReference type="NCBI Taxonomy" id="2763064"/>
    <lineage>
        <taxon>Bacteria</taxon>
        <taxon>Bacillati</taxon>
        <taxon>Bacillota</taxon>
        <taxon>Clostridia</taxon>
        <taxon>Lachnospirales</taxon>
        <taxon>Lachnospiraceae</taxon>
        <taxon>Roseburia</taxon>
    </lineage>
</organism>
<evidence type="ECO:0000259" key="1">
    <source>
        <dbReference type="Pfam" id="PF07561"/>
    </source>
</evidence>
<name>A0A923RS80_9FIRM</name>
<gene>
    <name evidence="2" type="ORF">H8S17_03820</name>
</gene>
<dbReference type="InterPro" id="IPR011437">
    <property type="entry name" value="DUF1540"/>
</dbReference>
<feature type="domain" description="DUF1540" evidence="1">
    <location>
        <begin position="63"/>
        <end position="101"/>
    </location>
</feature>
<sequence>MTKLDCTVTNCFYNDDKSCCKGDIMVEGEEARESGSTCCGSFVEKKSSTAKNSVSQPKKDIEVGCHACHCVHNEDCRCMADKIGIAGTNACQCQETECITFACK</sequence>
<dbReference type="Pfam" id="PF07561">
    <property type="entry name" value="DUF1540"/>
    <property type="match status" value="2"/>
</dbReference>
<comment type="caution">
    <text evidence="2">The sequence shown here is derived from an EMBL/GenBank/DDBJ whole genome shotgun (WGS) entry which is preliminary data.</text>
</comment>